<dbReference type="RefSeq" id="WP_051536701.1">
    <property type="nucleotide sequence ID" value="NZ_CBCRUM010000011.1"/>
</dbReference>
<evidence type="ECO:0000256" key="4">
    <source>
        <dbReference type="ARBA" id="ARBA00022989"/>
    </source>
</evidence>
<evidence type="ECO:0000256" key="2">
    <source>
        <dbReference type="ARBA" id="ARBA00022475"/>
    </source>
</evidence>
<keyword evidence="8" id="KW-1185">Reference proteome</keyword>
<dbReference type="InterPro" id="IPR044878">
    <property type="entry name" value="UbiA_sf"/>
</dbReference>
<reference evidence="8" key="1">
    <citation type="submission" date="2016-10" db="EMBL/GenBank/DDBJ databases">
        <authorList>
            <person name="Varghese N."/>
            <person name="Submissions S."/>
        </authorList>
    </citation>
    <scope>NUCLEOTIDE SEQUENCE [LARGE SCALE GENOMIC DNA]</scope>
    <source>
        <strain evidence="8">DSM 4002</strain>
    </source>
</reference>
<evidence type="ECO:0000256" key="6">
    <source>
        <dbReference type="SAM" id="Phobius"/>
    </source>
</evidence>
<evidence type="ECO:0000256" key="3">
    <source>
        <dbReference type="ARBA" id="ARBA00022692"/>
    </source>
</evidence>
<feature type="transmembrane region" description="Helical" evidence="6">
    <location>
        <begin position="284"/>
        <end position="304"/>
    </location>
</feature>
<dbReference type="Gene3D" id="1.20.120.1780">
    <property type="entry name" value="UbiA prenyltransferase"/>
    <property type="match status" value="1"/>
</dbReference>
<feature type="transmembrane region" description="Helical" evidence="6">
    <location>
        <begin position="135"/>
        <end position="159"/>
    </location>
</feature>
<dbReference type="Pfam" id="PF01040">
    <property type="entry name" value="UbiA"/>
    <property type="match status" value="1"/>
</dbReference>
<keyword evidence="2" id="KW-1003">Cell membrane</keyword>
<evidence type="ECO:0000256" key="5">
    <source>
        <dbReference type="ARBA" id="ARBA00023136"/>
    </source>
</evidence>
<feature type="transmembrane region" description="Helical" evidence="6">
    <location>
        <begin position="12"/>
        <end position="29"/>
    </location>
</feature>
<dbReference type="PANTHER" id="PTHR42723">
    <property type="entry name" value="CHLOROPHYLL SYNTHASE"/>
    <property type="match status" value="1"/>
</dbReference>
<dbReference type="GO" id="GO:0016765">
    <property type="term" value="F:transferase activity, transferring alkyl or aryl (other than methyl) groups"/>
    <property type="evidence" value="ECO:0007669"/>
    <property type="project" value="InterPro"/>
</dbReference>
<keyword evidence="4 6" id="KW-1133">Transmembrane helix</keyword>
<organism evidence="7 8">
    <name type="scientific">Flavobacterium succinicans</name>
    <dbReference type="NCBI Taxonomy" id="29536"/>
    <lineage>
        <taxon>Bacteria</taxon>
        <taxon>Pseudomonadati</taxon>
        <taxon>Bacteroidota</taxon>
        <taxon>Flavobacteriia</taxon>
        <taxon>Flavobacteriales</taxon>
        <taxon>Flavobacteriaceae</taxon>
        <taxon>Flavobacterium</taxon>
    </lineage>
</organism>
<dbReference type="GO" id="GO:0016020">
    <property type="term" value="C:membrane"/>
    <property type="evidence" value="ECO:0007669"/>
    <property type="project" value="UniProtKB-SubCell"/>
</dbReference>
<feature type="transmembrane region" description="Helical" evidence="6">
    <location>
        <begin position="171"/>
        <end position="190"/>
    </location>
</feature>
<dbReference type="NCBIfam" id="NF009512">
    <property type="entry name" value="PRK12872.1-1"/>
    <property type="match status" value="1"/>
</dbReference>
<keyword evidence="5 6" id="KW-0472">Membrane</keyword>
<feature type="transmembrane region" description="Helical" evidence="6">
    <location>
        <begin position="111"/>
        <end position="128"/>
    </location>
</feature>
<keyword evidence="7" id="KW-0808">Transferase</keyword>
<sequence length="308" mass="34997">MKYLQLIRYQNLLLLALMQLTLRFGFLKMQNIDLALSNFDFILLVFATVFIAAGGYIINDIFDQGTDAINKPRKVIVGKSVSESKAYNLYVGLTILGVAIGFWLSNTIEKPNFAVFFILVASILYFYSTTLKQMLILGNLAVALVLASSVVIIGIFDVYPVTTEENQRQMAPVFGILIDYAVFAFIINFIREIVKDIQDIDGDKEYNMNTLAVKLGTYKTAKLLAVICLFPIGLFFNYMYQYFILNDLHLITLYSLIFILSPLIYCTIKLFKAQNKNDFSHISTLLKVIILFGIFLLPILNYTIEQHA</sequence>
<feature type="transmembrane region" description="Helical" evidence="6">
    <location>
        <begin position="41"/>
        <end position="62"/>
    </location>
</feature>
<dbReference type="EMBL" id="FOUT01000006">
    <property type="protein sequence ID" value="SFN09728.1"/>
    <property type="molecule type" value="Genomic_DNA"/>
</dbReference>
<evidence type="ECO:0000313" key="8">
    <source>
        <dbReference type="Proteomes" id="UP000182961"/>
    </source>
</evidence>
<dbReference type="CDD" id="cd13961">
    <property type="entry name" value="PT_UbiA_DGGGPS"/>
    <property type="match status" value="1"/>
</dbReference>
<name>A0A1I4W7V1_9FLAO</name>
<evidence type="ECO:0000313" key="7">
    <source>
        <dbReference type="EMBL" id="SFN09728.1"/>
    </source>
</evidence>
<feature type="transmembrane region" description="Helical" evidence="6">
    <location>
        <begin position="251"/>
        <end position="272"/>
    </location>
</feature>
<dbReference type="InterPro" id="IPR000537">
    <property type="entry name" value="UbiA_prenyltransferase"/>
</dbReference>
<keyword evidence="3 6" id="KW-0812">Transmembrane</keyword>
<dbReference type="AlphaFoldDB" id="A0A1I4W7V1"/>
<evidence type="ECO:0000256" key="1">
    <source>
        <dbReference type="ARBA" id="ARBA00004141"/>
    </source>
</evidence>
<accession>A0A1I4W7V1</accession>
<comment type="subcellular location">
    <subcellularLocation>
        <location evidence="1">Membrane</location>
        <topology evidence="1">Multi-pass membrane protein</topology>
    </subcellularLocation>
</comment>
<feature type="transmembrane region" description="Helical" evidence="6">
    <location>
        <begin position="223"/>
        <end position="245"/>
    </location>
</feature>
<proteinExistence type="predicted"/>
<dbReference type="InterPro" id="IPR050475">
    <property type="entry name" value="Prenyltransferase_related"/>
</dbReference>
<dbReference type="eggNOG" id="COG0382">
    <property type="taxonomic scope" value="Bacteria"/>
</dbReference>
<gene>
    <name evidence="7" type="ORF">SAMN05444143_10675</name>
</gene>
<dbReference type="Gene3D" id="1.10.357.140">
    <property type="entry name" value="UbiA prenyltransferase"/>
    <property type="match status" value="1"/>
</dbReference>
<protein>
    <submittedName>
        <fullName evidence="7">4-hydroxybenzoate polyprenyltransferase</fullName>
    </submittedName>
</protein>
<dbReference type="PANTHER" id="PTHR42723:SF1">
    <property type="entry name" value="CHLOROPHYLL SYNTHASE, CHLOROPLASTIC"/>
    <property type="match status" value="1"/>
</dbReference>
<feature type="transmembrane region" description="Helical" evidence="6">
    <location>
        <begin position="87"/>
        <end position="105"/>
    </location>
</feature>
<dbReference type="Proteomes" id="UP000182961">
    <property type="component" value="Unassembled WGS sequence"/>
</dbReference>